<dbReference type="GO" id="GO:0015074">
    <property type="term" value="P:DNA integration"/>
    <property type="evidence" value="ECO:0007669"/>
    <property type="project" value="UniProtKB-KW"/>
</dbReference>
<keyword evidence="6" id="KW-1185">Reference proteome</keyword>
<dbReference type="EMBL" id="CP044205">
    <property type="protein sequence ID" value="QFY42190.1"/>
    <property type="molecule type" value="Genomic_DNA"/>
</dbReference>
<feature type="domain" description="Integrase DNA-binding" evidence="4">
    <location>
        <begin position="3"/>
        <end position="82"/>
    </location>
</feature>
<protein>
    <submittedName>
        <fullName evidence="5">DUF4102 domain-containing protein</fullName>
    </submittedName>
</protein>
<dbReference type="RefSeq" id="WP_153248172.1">
    <property type="nucleotide sequence ID" value="NZ_CP044205.1"/>
</dbReference>
<evidence type="ECO:0000313" key="6">
    <source>
        <dbReference type="Proteomes" id="UP000325755"/>
    </source>
</evidence>
<gene>
    <name evidence="5" type="ORF">F6R98_05710</name>
</gene>
<evidence type="ECO:0000256" key="3">
    <source>
        <dbReference type="SAM" id="MobiDB-lite"/>
    </source>
</evidence>
<accession>A0A5Q0BEE7</accession>
<evidence type="ECO:0000256" key="1">
    <source>
        <dbReference type="ARBA" id="ARBA00008857"/>
    </source>
</evidence>
<name>A0A5Q0BEE7_9GAMM</name>
<dbReference type="Pfam" id="PF13356">
    <property type="entry name" value="Arm-DNA-bind_3"/>
    <property type="match status" value="1"/>
</dbReference>
<evidence type="ECO:0000313" key="5">
    <source>
        <dbReference type="EMBL" id="QFY42190.1"/>
    </source>
</evidence>
<dbReference type="InParanoid" id="A0A5Q0BEE7"/>
<dbReference type="InterPro" id="IPR025166">
    <property type="entry name" value="Integrase_DNA_bind_dom"/>
</dbReference>
<dbReference type="KEGG" id="mmob:F6R98_05710"/>
<organism evidence="5 6">
    <name type="scientific">Candidatus Methylospira mobilis</name>
    <dbReference type="NCBI Taxonomy" id="1808979"/>
    <lineage>
        <taxon>Bacteria</taxon>
        <taxon>Pseudomonadati</taxon>
        <taxon>Pseudomonadota</taxon>
        <taxon>Gammaproteobacteria</taxon>
        <taxon>Methylococcales</taxon>
        <taxon>Methylococcaceae</taxon>
        <taxon>Candidatus Methylospira</taxon>
    </lineage>
</organism>
<dbReference type="InterPro" id="IPR038488">
    <property type="entry name" value="Integrase_DNA-bd_sf"/>
</dbReference>
<keyword evidence="2" id="KW-0229">DNA integration</keyword>
<comment type="similarity">
    <text evidence="1">Belongs to the 'phage' integrase family.</text>
</comment>
<dbReference type="AlphaFoldDB" id="A0A5Q0BEE7"/>
<feature type="region of interest" description="Disordered" evidence="3">
    <location>
        <begin position="75"/>
        <end position="97"/>
    </location>
</feature>
<dbReference type="Gene3D" id="3.30.160.390">
    <property type="entry name" value="Integrase, DNA-binding domain"/>
    <property type="match status" value="1"/>
</dbReference>
<proteinExistence type="inferred from homology"/>
<sequence>MPLTDAKIRNTTAQDKRLKLSDGGGLYLLVMPSGVKWWRLKFRVNGKEKLLSLGVYPEVSLKDARNKRDAARKLLADGGGPQCQTSSGKSIWRREYV</sequence>
<reference evidence="5 6" key="1">
    <citation type="submission" date="2019-09" db="EMBL/GenBank/DDBJ databases">
        <title>Ecophysiology of the spiral-shaped methanotroph Methylospira mobilis as revealed by the complete genome sequence.</title>
        <authorList>
            <person name="Oshkin I.Y."/>
            <person name="Dedysh S.N."/>
            <person name="Miroshnikov K."/>
            <person name="Danilova O.V."/>
            <person name="Hakobyan A."/>
            <person name="Liesack W."/>
        </authorList>
    </citation>
    <scope>NUCLEOTIDE SEQUENCE [LARGE SCALE GENOMIC DNA]</scope>
    <source>
        <strain evidence="5 6">Shm1</strain>
    </source>
</reference>
<evidence type="ECO:0000256" key="2">
    <source>
        <dbReference type="ARBA" id="ARBA00022908"/>
    </source>
</evidence>
<evidence type="ECO:0000259" key="4">
    <source>
        <dbReference type="Pfam" id="PF13356"/>
    </source>
</evidence>
<dbReference type="OrthoDB" id="9795573at2"/>
<dbReference type="Proteomes" id="UP000325755">
    <property type="component" value="Chromosome"/>
</dbReference>
<dbReference type="InterPro" id="IPR050808">
    <property type="entry name" value="Phage_Integrase"/>
</dbReference>
<dbReference type="PANTHER" id="PTHR30629">
    <property type="entry name" value="PROPHAGE INTEGRASE"/>
    <property type="match status" value="1"/>
</dbReference>
<dbReference type="PANTHER" id="PTHR30629:SF2">
    <property type="entry name" value="PROPHAGE INTEGRASE INTS-RELATED"/>
    <property type="match status" value="1"/>
</dbReference>